<reference evidence="2 3" key="1">
    <citation type="submission" date="2017-09" db="EMBL/GenBank/DDBJ databases">
        <title>Large-scale bioinformatics analysis of Bacillus genomes uncovers conserved roles of natural products in bacterial physiology.</title>
        <authorList>
            <consortium name="Agbiome Team Llc"/>
            <person name="Bleich R.M."/>
            <person name="Grubbs K.J."/>
            <person name="Santa Maria K.C."/>
            <person name="Allen S.E."/>
            <person name="Farag S."/>
            <person name="Shank E.A."/>
            <person name="Bowers A."/>
        </authorList>
    </citation>
    <scope>NUCLEOTIDE SEQUENCE [LARGE SCALE GENOMIC DNA]</scope>
    <source>
        <strain evidence="2 3">AFS065610</strain>
    </source>
</reference>
<dbReference type="SUPFAM" id="SSF159006">
    <property type="entry name" value="YopX-like"/>
    <property type="match status" value="1"/>
</dbReference>
<dbReference type="EMBL" id="NVIY01000004">
    <property type="protein sequence ID" value="PGD39764.1"/>
    <property type="molecule type" value="Genomic_DNA"/>
</dbReference>
<sequence>MLRYTGLKNKNGKEVYEEDIV</sequence>
<evidence type="ECO:0000313" key="3">
    <source>
        <dbReference type="Proteomes" id="UP000223472"/>
    </source>
</evidence>
<evidence type="ECO:0000259" key="1">
    <source>
        <dbReference type="Pfam" id="PF09643"/>
    </source>
</evidence>
<organism evidence="2 3">
    <name type="scientific">Bacillus wiedmannii</name>
    <dbReference type="NCBI Taxonomy" id="1890302"/>
    <lineage>
        <taxon>Bacteria</taxon>
        <taxon>Bacillati</taxon>
        <taxon>Bacillota</taxon>
        <taxon>Bacilli</taxon>
        <taxon>Bacillales</taxon>
        <taxon>Bacillaceae</taxon>
        <taxon>Bacillus</taxon>
        <taxon>Bacillus cereus group</taxon>
    </lineage>
</organism>
<protein>
    <recommendedName>
        <fullName evidence="1">YopX protein domain-containing protein</fullName>
    </recommendedName>
</protein>
<feature type="domain" description="YopX protein" evidence="1">
    <location>
        <begin position="2"/>
        <end position="21"/>
    </location>
</feature>
<dbReference type="AlphaFoldDB" id="A0A2B6SF95"/>
<accession>A0A2B6SF95</accession>
<dbReference type="InterPro" id="IPR023385">
    <property type="entry name" value="YopX-like_C"/>
</dbReference>
<dbReference type="Pfam" id="PF09643">
    <property type="entry name" value="YopX"/>
    <property type="match status" value="1"/>
</dbReference>
<dbReference type="Proteomes" id="UP000223472">
    <property type="component" value="Unassembled WGS sequence"/>
</dbReference>
<dbReference type="RefSeq" id="WP_075313364.1">
    <property type="nucleotide sequence ID" value="NZ_JARMGN010000152.1"/>
</dbReference>
<comment type="caution">
    <text evidence="2">The sequence shown here is derived from an EMBL/GenBank/DDBJ whole genome shotgun (WGS) entry which is preliminary data.</text>
</comment>
<dbReference type="Gene3D" id="2.30.30.290">
    <property type="entry name" value="YopX-like domains"/>
    <property type="match status" value="1"/>
</dbReference>
<evidence type="ECO:0000313" key="2">
    <source>
        <dbReference type="EMBL" id="PGD39764.1"/>
    </source>
</evidence>
<name>A0A2B6SF95_9BACI</name>
<dbReference type="InterPro" id="IPR019096">
    <property type="entry name" value="YopX_protein"/>
</dbReference>
<gene>
    <name evidence="2" type="ORF">COM27_01980</name>
</gene>
<proteinExistence type="predicted"/>